<keyword evidence="2" id="KW-1185">Reference proteome</keyword>
<name>A0ABW1NY52_9PSEU</name>
<protein>
    <submittedName>
        <fullName evidence="1">Uncharacterized protein</fullName>
    </submittedName>
</protein>
<organism evidence="1 2">
    <name type="scientific">Saccharothrix lopnurensis</name>
    <dbReference type="NCBI Taxonomy" id="1670621"/>
    <lineage>
        <taxon>Bacteria</taxon>
        <taxon>Bacillati</taxon>
        <taxon>Actinomycetota</taxon>
        <taxon>Actinomycetes</taxon>
        <taxon>Pseudonocardiales</taxon>
        <taxon>Pseudonocardiaceae</taxon>
        <taxon>Saccharothrix</taxon>
    </lineage>
</organism>
<accession>A0ABW1NY52</accession>
<evidence type="ECO:0000313" key="1">
    <source>
        <dbReference type="EMBL" id="MFC6088133.1"/>
    </source>
</evidence>
<sequence>MSAKPLADTRRDLEDPRVRLAVEGSRPAVRTTDAQVALPPLDLGPHPGVPVLPPVTGSMPARTLATTLAAVSSAAPKDDAIPLFTGVRVHGTAS</sequence>
<dbReference type="Proteomes" id="UP001596220">
    <property type="component" value="Unassembled WGS sequence"/>
</dbReference>
<dbReference type="EMBL" id="JBHSQO010000002">
    <property type="protein sequence ID" value="MFC6088133.1"/>
    <property type="molecule type" value="Genomic_DNA"/>
</dbReference>
<evidence type="ECO:0000313" key="2">
    <source>
        <dbReference type="Proteomes" id="UP001596220"/>
    </source>
</evidence>
<reference evidence="2" key="1">
    <citation type="journal article" date="2019" name="Int. J. Syst. Evol. Microbiol.">
        <title>The Global Catalogue of Microorganisms (GCM) 10K type strain sequencing project: providing services to taxonomists for standard genome sequencing and annotation.</title>
        <authorList>
            <consortium name="The Broad Institute Genomics Platform"/>
            <consortium name="The Broad Institute Genome Sequencing Center for Infectious Disease"/>
            <person name="Wu L."/>
            <person name="Ma J."/>
        </authorList>
    </citation>
    <scope>NUCLEOTIDE SEQUENCE [LARGE SCALE GENOMIC DNA]</scope>
    <source>
        <strain evidence="2">CGMCC 4.7246</strain>
    </source>
</reference>
<gene>
    <name evidence="1" type="ORF">ACFP3R_02505</name>
</gene>
<proteinExistence type="predicted"/>
<comment type="caution">
    <text evidence="1">The sequence shown here is derived from an EMBL/GenBank/DDBJ whole genome shotgun (WGS) entry which is preliminary data.</text>
</comment>
<dbReference type="RefSeq" id="WP_380632281.1">
    <property type="nucleotide sequence ID" value="NZ_JBHSQO010000002.1"/>
</dbReference>